<dbReference type="RefSeq" id="WP_176278219.1">
    <property type="nucleotide sequence ID" value="NZ_JABWMH010000001.1"/>
</dbReference>
<dbReference type="Gene3D" id="3.40.50.2300">
    <property type="match status" value="1"/>
</dbReference>
<evidence type="ECO:0000313" key="2">
    <source>
        <dbReference type="Proteomes" id="UP000652427"/>
    </source>
</evidence>
<reference evidence="1 2" key="1">
    <citation type="submission" date="2020-06" db="EMBL/GenBank/DDBJ databases">
        <authorList>
            <person name="Kim S.-J."/>
            <person name="Park S.-J."/>
        </authorList>
    </citation>
    <scope>NUCLEOTIDE SEQUENCE [LARGE SCALE GENOMIC DNA]</scope>
    <source>
        <strain evidence="1 2">SW-151</strain>
    </source>
</reference>
<evidence type="ECO:0008006" key="3">
    <source>
        <dbReference type="Google" id="ProtNLM"/>
    </source>
</evidence>
<evidence type="ECO:0000313" key="1">
    <source>
        <dbReference type="EMBL" id="NVD26690.1"/>
    </source>
</evidence>
<keyword evidence="2" id="KW-1185">Reference proteome</keyword>
<gene>
    <name evidence="1" type="ORF">HUO14_02075</name>
</gene>
<comment type="caution">
    <text evidence="1">The sequence shown here is derived from an EMBL/GenBank/DDBJ whole genome shotgun (WGS) entry which is preliminary data.</text>
</comment>
<name>A0ABX2MZ10_9SPHN</name>
<dbReference type="EMBL" id="JABWMH010000001">
    <property type="protein sequence ID" value="NVD26690.1"/>
    <property type="molecule type" value="Genomic_DNA"/>
</dbReference>
<dbReference type="Proteomes" id="UP000652427">
    <property type="component" value="Unassembled WGS sequence"/>
</dbReference>
<sequence>MLETSADLKEKRILLVEDELFLGMDIKETLERSGAIVFGPILDRLSASRIAEFHDLDGAILDLNVGGGDVSPVAVYLQQQSIACLFYTGDASRASAIGLDKIGPVYEKSMRPERLVQCLVEQMRKVETQDKKPTN</sequence>
<organism evidence="1 2">
    <name type="scientific">Parasphingorhabdus flavimaris</name>
    <dbReference type="NCBI Taxonomy" id="266812"/>
    <lineage>
        <taxon>Bacteria</taxon>
        <taxon>Pseudomonadati</taxon>
        <taxon>Pseudomonadota</taxon>
        <taxon>Alphaproteobacteria</taxon>
        <taxon>Sphingomonadales</taxon>
        <taxon>Sphingomonadaceae</taxon>
        <taxon>Parasphingorhabdus</taxon>
    </lineage>
</organism>
<proteinExistence type="predicted"/>
<protein>
    <recommendedName>
        <fullName evidence="3">Response regulator</fullName>
    </recommendedName>
</protein>
<dbReference type="InterPro" id="IPR011006">
    <property type="entry name" value="CheY-like_superfamily"/>
</dbReference>
<dbReference type="SUPFAM" id="SSF52172">
    <property type="entry name" value="CheY-like"/>
    <property type="match status" value="1"/>
</dbReference>
<accession>A0ABX2MZ10</accession>